<evidence type="ECO:0000256" key="1">
    <source>
        <dbReference type="SAM" id="MobiDB-lite"/>
    </source>
</evidence>
<dbReference type="OrthoDB" id="338816at2759"/>
<accession>A0A6H5H8A2</accession>
<evidence type="ECO:0000313" key="2">
    <source>
        <dbReference type="EMBL" id="CAB0012602.1"/>
    </source>
</evidence>
<feature type="region of interest" description="Disordered" evidence="1">
    <location>
        <begin position="43"/>
        <end position="79"/>
    </location>
</feature>
<feature type="compositionally biased region" description="Basic residues" evidence="1">
    <location>
        <begin position="46"/>
        <end position="58"/>
    </location>
</feature>
<dbReference type="Proteomes" id="UP000479000">
    <property type="component" value="Unassembled WGS sequence"/>
</dbReference>
<feature type="non-terminal residue" evidence="2">
    <location>
        <position position="116"/>
    </location>
</feature>
<dbReference type="EMBL" id="CADCXU010025585">
    <property type="protein sequence ID" value="CAB0012602.1"/>
    <property type="molecule type" value="Genomic_DNA"/>
</dbReference>
<proteinExistence type="predicted"/>
<evidence type="ECO:0000313" key="3">
    <source>
        <dbReference type="Proteomes" id="UP000479000"/>
    </source>
</evidence>
<organism evidence="2 3">
    <name type="scientific">Nesidiocoris tenuis</name>
    <dbReference type="NCBI Taxonomy" id="355587"/>
    <lineage>
        <taxon>Eukaryota</taxon>
        <taxon>Metazoa</taxon>
        <taxon>Ecdysozoa</taxon>
        <taxon>Arthropoda</taxon>
        <taxon>Hexapoda</taxon>
        <taxon>Insecta</taxon>
        <taxon>Pterygota</taxon>
        <taxon>Neoptera</taxon>
        <taxon>Paraneoptera</taxon>
        <taxon>Hemiptera</taxon>
        <taxon>Heteroptera</taxon>
        <taxon>Panheteroptera</taxon>
        <taxon>Cimicomorpha</taxon>
        <taxon>Miridae</taxon>
        <taxon>Dicyphina</taxon>
        <taxon>Nesidiocoris</taxon>
    </lineage>
</organism>
<protein>
    <submittedName>
        <fullName evidence="2">Uncharacterized protein</fullName>
    </submittedName>
</protein>
<sequence>MGNNTTIRNNFGLRIHIISTELQRKLRATRNPNSTTTYTCKAKIEKTRRKGRKTRTKKSPTFPYDPASGGGQATTGSRWHNSVGRVQDKQVMEMSDHGVCLSMHQPWATLLIAGIK</sequence>
<name>A0A6H5H8A2_9HEMI</name>
<gene>
    <name evidence="2" type="ORF">NTEN_LOCUS17310</name>
</gene>
<keyword evidence="3" id="KW-1185">Reference proteome</keyword>
<reference evidence="2 3" key="1">
    <citation type="submission" date="2020-02" db="EMBL/GenBank/DDBJ databases">
        <authorList>
            <person name="Ferguson B K."/>
        </authorList>
    </citation>
    <scope>NUCLEOTIDE SEQUENCE [LARGE SCALE GENOMIC DNA]</scope>
</reference>
<dbReference type="AlphaFoldDB" id="A0A6H5H8A2"/>